<dbReference type="InterPro" id="IPR029063">
    <property type="entry name" value="SAM-dependent_MTases_sf"/>
</dbReference>
<evidence type="ECO:0000313" key="2">
    <source>
        <dbReference type="EMBL" id="ANJ27671.1"/>
    </source>
</evidence>
<evidence type="ECO:0008006" key="4">
    <source>
        <dbReference type="Google" id="ProtNLM"/>
    </source>
</evidence>
<dbReference type="SUPFAM" id="SSF53335">
    <property type="entry name" value="S-adenosyl-L-methionine-dependent methyltransferases"/>
    <property type="match status" value="1"/>
</dbReference>
<dbReference type="CDD" id="cd02440">
    <property type="entry name" value="AdoMet_MTases"/>
    <property type="match status" value="1"/>
</dbReference>
<dbReference type="AlphaFoldDB" id="A0A191WHD4"/>
<reference evidence="3" key="2">
    <citation type="submission" date="2016-01" db="EMBL/GenBank/DDBJ databases">
        <title>Complete genome sequence of Agromyces aureus AR33T and comparison with related organisms.</title>
        <authorList>
            <person name="Corretto E."/>
            <person name="Antonielli L."/>
            <person name="Sessitsch A."/>
            <person name="Brader G."/>
        </authorList>
    </citation>
    <scope>NUCLEOTIDE SEQUENCE [LARGE SCALE GENOMIC DNA]</scope>
    <source>
        <strain evidence="3">AR33</strain>
    </source>
</reference>
<evidence type="ECO:0000256" key="1">
    <source>
        <dbReference type="ARBA" id="ARBA00022679"/>
    </source>
</evidence>
<dbReference type="Proteomes" id="UP000078437">
    <property type="component" value="Chromosome"/>
</dbReference>
<accession>A0A191WHD4</accession>
<dbReference type="PANTHER" id="PTHR43861">
    <property type="entry name" value="TRANS-ACONITATE 2-METHYLTRANSFERASE-RELATED"/>
    <property type="match status" value="1"/>
</dbReference>
<evidence type="ECO:0000313" key="3">
    <source>
        <dbReference type="Proteomes" id="UP000078437"/>
    </source>
</evidence>
<organism evidence="2 3">
    <name type="scientific">Agromyces aureus</name>
    <dbReference type="NCBI Taxonomy" id="453304"/>
    <lineage>
        <taxon>Bacteria</taxon>
        <taxon>Bacillati</taxon>
        <taxon>Actinomycetota</taxon>
        <taxon>Actinomycetes</taxon>
        <taxon>Micrococcales</taxon>
        <taxon>Microbacteriaceae</taxon>
        <taxon>Agromyces</taxon>
    </lineage>
</organism>
<keyword evidence="3" id="KW-1185">Reference proteome</keyword>
<reference evidence="2 3" key="1">
    <citation type="journal article" date="2016" name="Int. J. Syst. Evol. Microbiol.">
        <title>Agromyces aureus sp. nov., isolated from the rhizosphere of Salix caprea L. grown in a heavy-metal-contaminated soil.</title>
        <authorList>
            <person name="Corretto E."/>
            <person name="Antonielli L."/>
            <person name="Sessitsch A."/>
            <person name="Compant S."/>
            <person name="Gorfer M."/>
            <person name="Kuffner M."/>
            <person name="Brader G."/>
        </authorList>
    </citation>
    <scope>NUCLEOTIDE SEQUENCE [LARGE SCALE GENOMIC DNA]</scope>
    <source>
        <strain evidence="2 3">AR33</strain>
    </source>
</reference>
<dbReference type="Pfam" id="PF13489">
    <property type="entry name" value="Methyltransf_23"/>
    <property type="match status" value="1"/>
</dbReference>
<protein>
    <recommendedName>
        <fullName evidence="4">Methyltransferase type 11 domain-containing protein</fullName>
    </recommendedName>
</protein>
<dbReference type="STRING" id="453304.ATC03_14090"/>
<dbReference type="GO" id="GO:0016740">
    <property type="term" value="F:transferase activity"/>
    <property type="evidence" value="ECO:0007669"/>
    <property type="project" value="UniProtKB-KW"/>
</dbReference>
<dbReference type="KEGG" id="agy:ATC03_14090"/>
<proteinExistence type="predicted"/>
<dbReference type="Gene3D" id="3.40.50.150">
    <property type="entry name" value="Vaccinia Virus protein VP39"/>
    <property type="match status" value="1"/>
</dbReference>
<dbReference type="RefSeq" id="WP_067878378.1">
    <property type="nucleotide sequence ID" value="NZ_CP013979.1"/>
</dbReference>
<name>A0A191WHD4_9MICO</name>
<sequence>MAPDDPAEGYSDWKGWTADTFGHLSRGDDDYYAREVRDATRRTSIGTVLEIGFGNGAFLAFCRSRGWDVTGVELLPELVEAAKAAGFAAYPSDRLDEVPDASFDAVFAFDVFEHIPPEASVEFLRTLKAKLRPGGVLVLRYPNVDTWIGNPFQFGDVTHVNAIGALKMGYYADTVGFDLVILRATKRRGFAVSPIHGVHALTAGVLAKIVAGVAKAVYFPDIRVVLSSSSVISILTPREERDGPLDGSSSR</sequence>
<keyword evidence="1" id="KW-0808">Transferase</keyword>
<dbReference type="EMBL" id="CP013979">
    <property type="protein sequence ID" value="ANJ27671.1"/>
    <property type="molecule type" value="Genomic_DNA"/>
</dbReference>
<dbReference type="PANTHER" id="PTHR43861:SF3">
    <property type="entry name" value="PUTATIVE (AFU_ORTHOLOGUE AFUA_2G14390)-RELATED"/>
    <property type="match status" value="1"/>
</dbReference>
<gene>
    <name evidence="2" type="ORF">ATC03_14090</name>
</gene>
<dbReference type="OrthoDB" id="9790457at2"/>